<dbReference type="Gene3D" id="3.40.30.10">
    <property type="entry name" value="Glutaredoxin"/>
    <property type="match status" value="1"/>
</dbReference>
<evidence type="ECO:0000313" key="1">
    <source>
        <dbReference type="EMBL" id="SVC02496.1"/>
    </source>
</evidence>
<dbReference type="CDD" id="cd02980">
    <property type="entry name" value="TRX_Fd_family"/>
    <property type="match status" value="1"/>
</dbReference>
<proteinExistence type="predicted"/>
<reference evidence="1" key="1">
    <citation type="submission" date="2018-05" db="EMBL/GenBank/DDBJ databases">
        <authorList>
            <person name="Lanie J.A."/>
            <person name="Ng W.-L."/>
            <person name="Kazmierczak K.M."/>
            <person name="Andrzejewski T.M."/>
            <person name="Davidsen T.M."/>
            <person name="Wayne K.J."/>
            <person name="Tettelin H."/>
            <person name="Glass J.I."/>
            <person name="Rusch D."/>
            <person name="Podicherti R."/>
            <person name="Tsui H.-C.T."/>
            <person name="Winkler M.E."/>
        </authorList>
    </citation>
    <scope>NUCLEOTIDE SEQUENCE</scope>
</reference>
<accession>A0A382ISB6</accession>
<organism evidence="1">
    <name type="scientific">marine metagenome</name>
    <dbReference type="NCBI Taxonomy" id="408172"/>
    <lineage>
        <taxon>unclassified sequences</taxon>
        <taxon>metagenomes</taxon>
        <taxon>ecological metagenomes</taxon>
    </lineage>
</organism>
<gene>
    <name evidence="1" type="ORF">METZ01_LOCUS255350</name>
</gene>
<protein>
    <recommendedName>
        <fullName evidence="2">Ferredoxin</fullName>
    </recommendedName>
</protein>
<name>A0A382ISB6_9ZZZZ</name>
<evidence type="ECO:0008006" key="2">
    <source>
        <dbReference type="Google" id="ProtNLM"/>
    </source>
</evidence>
<dbReference type="SUPFAM" id="SSF52833">
    <property type="entry name" value="Thioredoxin-like"/>
    <property type="match status" value="1"/>
</dbReference>
<dbReference type="AlphaFoldDB" id="A0A382ISB6"/>
<dbReference type="InterPro" id="IPR036249">
    <property type="entry name" value="Thioredoxin-like_sf"/>
</dbReference>
<dbReference type="EMBL" id="UINC01069263">
    <property type="protein sequence ID" value="SVC02496.1"/>
    <property type="molecule type" value="Genomic_DNA"/>
</dbReference>
<sequence length="70" mass="8088">MKARAKELGLNDVRINASQCLDRCELGPTVVIYPEGVWYRCQTKQDIDEVLQTHLVEGSRVRRLMLMPDE</sequence>